<dbReference type="GO" id="GO:0012505">
    <property type="term" value="C:endomembrane system"/>
    <property type="evidence" value="ECO:0007669"/>
    <property type="project" value="UniProtKB-SubCell"/>
</dbReference>
<keyword evidence="8" id="KW-1185">Reference proteome</keyword>
<dbReference type="OrthoDB" id="327281at2157"/>
<evidence type="ECO:0000313" key="7">
    <source>
        <dbReference type="EMBL" id="ELY54843.1"/>
    </source>
</evidence>
<dbReference type="RefSeq" id="WP_007259699.1">
    <property type="nucleotide sequence ID" value="NZ_AOHZ01000054.1"/>
</dbReference>
<evidence type="ECO:0000256" key="1">
    <source>
        <dbReference type="ARBA" id="ARBA00004127"/>
    </source>
</evidence>
<feature type="domain" description="HTTM-like" evidence="6">
    <location>
        <begin position="22"/>
        <end position="288"/>
    </location>
</feature>
<dbReference type="Pfam" id="PF05090">
    <property type="entry name" value="HTTM"/>
    <property type="match status" value="1"/>
</dbReference>
<dbReference type="Proteomes" id="UP000011602">
    <property type="component" value="Unassembled WGS sequence"/>
</dbReference>
<dbReference type="InterPro" id="IPR011020">
    <property type="entry name" value="HTTM-like"/>
</dbReference>
<feature type="transmembrane region" description="Helical" evidence="5">
    <location>
        <begin position="84"/>
        <end position="103"/>
    </location>
</feature>
<dbReference type="PATRIC" id="fig|1227499.3.peg.2478"/>
<dbReference type="AlphaFoldDB" id="L9X2M0"/>
<evidence type="ECO:0000256" key="4">
    <source>
        <dbReference type="ARBA" id="ARBA00023136"/>
    </source>
</evidence>
<feature type="transmembrane region" description="Helical" evidence="5">
    <location>
        <begin position="337"/>
        <end position="360"/>
    </location>
</feature>
<evidence type="ECO:0000256" key="2">
    <source>
        <dbReference type="ARBA" id="ARBA00022692"/>
    </source>
</evidence>
<evidence type="ECO:0000256" key="3">
    <source>
        <dbReference type="ARBA" id="ARBA00022989"/>
    </source>
</evidence>
<dbReference type="InterPro" id="IPR053934">
    <property type="entry name" value="HTTM_dom"/>
</dbReference>
<feature type="transmembrane region" description="Helical" evidence="5">
    <location>
        <begin position="251"/>
        <end position="284"/>
    </location>
</feature>
<dbReference type="PANTHER" id="PTHR39535:SF2">
    <property type="entry name" value="HTTM DOMAIN-CONTAINING PROTEIN"/>
    <property type="match status" value="1"/>
</dbReference>
<dbReference type="SMART" id="SM00752">
    <property type="entry name" value="HTTM"/>
    <property type="match status" value="1"/>
</dbReference>
<sequence>MRQRFERLAGRFRRNLEDCIRIDTRSLAVFRIFVGLLIVADLLLRSRNFSFYYTDDGVVPQSLATELSADGAFSIYHLTTDPTLIAGLFVLQGLIAIQLIVGYKTRIATILSFLLVVSLDHHNPLVLSYADTLFRLLLFWAIFLPLGERWSIDAVHAGREPRESVAGIASALILGQMVFMYFLNWYHKSQDELWTGGDATPLIMGLDDMTYLLAGTLRQFPALLELGTYLWYYMLMGSWLLILLVGRKRMALVALFMGGHASFIVTVRIGAFPYVALAGLTLFLQAQFWRDLRAVVDWLEVDTSRVSGFRSRLETRAGAVPYPRLQRPSIDRAKSTLHSATLAVVFVSLVLFSTVTYLPLAGVGEAGSGPPEPVDDVASSFGVSQPEWSVFAPTPRTTDRYYVFPAETVDGERIDVYNERDMTFDRPSDELQTQYDTYRERFYMNSVRRGGFDDNDVPVHLAEYYCTTWAEENDVELTHLSMYVVYEDITMETIDDYDERERSWGLMYRHGCGDNEREVIERPDFEA</sequence>
<keyword evidence="4 5" id="KW-0472">Membrane</keyword>
<protein>
    <recommendedName>
        <fullName evidence="6">HTTM-like domain-containing protein</fullName>
    </recommendedName>
</protein>
<dbReference type="eggNOG" id="arCOG06405">
    <property type="taxonomic scope" value="Archaea"/>
</dbReference>
<evidence type="ECO:0000256" key="5">
    <source>
        <dbReference type="SAM" id="Phobius"/>
    </source>
</evidence>
<keyword evidence="2 5" id="KW-0812">Transmembrane</keyword>
<feature type="transmembrane region" description="Helical" evidence="5">
    <location>
        <begin position="226"/>
        <end position="245"/>
    </location>
</feature>
<feature type="transmembrane region" description="Helical" evidence="5">
    <location>
        <begin position="20"/>
        <end position="44"/>
    </location>
</feature>
<feature type="transmembrane region" description="Helical" evidence="5">
    <location>
        <begin position="164"/>
        <end position="183"/>
    </location>
</feature>
<dbReference type="STRING" id="1227499.C493_12102"/>
<comment type="caution">
    <text evidence="7">The sequence shown here is derived from an EMBL/GenBank/DDBJ whole genome shotgun (WGS) entry which is preliminary data.</text>
</comment>
<accession>L9X2M0</accession>
<evidence type="ECO:0000313" key="8">
    <source>
        <dbReference type="Proteomes" id="UP000011602"/>
    </source>
</evidence>
<reference evidence="7 8" key="1">
    <citation type="journal article" date="2014" name="PLoS Genet.">
        <title>Phylogenetically driven sequencing of extremely halophilic archaea reveals strategies for static and dynamic osmo-response.</title>
        <authorList>
            <person name="Becker E.A."/>
            <person name="Seitzer P.M."/>
            <person name="Tritt A."/>
            <person name="Larsen D."/>
            <person name="Krusor M."/>
            <person name="Yao A.I."/>
            <person name="Wu D."/>
            <person name="Madern D."/>
            <person name="Eisen J.A."/>
            <person name="Darling A.E."/>
            <person name="Facciotti M.T."/>
        </authorList>
    </citation>
    <scope>NUCLEOTIDE SEQUENCE [LARGE SCALE GENOMIC DNA]</scope>
    <source>
        <strain evidence="7 8">JCM 12255</strain>
    </source>
</reference>
<gene>
    <name evidence="7" type="ORF">C493_12102</name>
</gene>
<dbReference type="PANTHER" id="PTHR39535">
    <property type="entry name" value="SPORULATION-DELAYING PROTEIN SDPB"/>
    <property type="match status" value="1"/>
</dbReference>
<keyword evidence="3 5" id="KW-1133">Transmembrane helix</keyword>
<organism evidence="7 8">
    <name type="scientific">Natronolimnohabitans innermongolicus JCM 12255</name>
    <dbReference type="NCBI Taxonomy" id="1227499"/>
    <lineage>
        <taxon>Archaea</taxon>
        <taxon>Methanobacteriati</taxon>
        <taxon>Methanobacteriota</taxon>
        <taxon>Stenosarchaea group</taxon>
        <taxon>Halobacteria</taxon>
        <taxon>Halobacteriales</taxon>
        <taxon>Natrialbaceae</taxon>
        <taxon>Natronolimnohabitans</taxon>
    </lineage>
</organism>
<dbReference type="EMBL" id="AOHZ01000054">
    <property type="protein sequence ID" value="ELY54843.1"/>
    <property type="molecule type" value="Genomic_DNA"/>
</dbReference>
<comment type="subcellular location">
    <subcellularLocation>
        <location evidence="1">Endomembrane system</location>
        <topology evidence="1">Multi-pass membrane protein</topology>
    </subcellularLocation>
</comment>
<feature type="transmembrane region" description="Helical" evidence="5">
    <location>
        <begin position="124"/>
        <end position="144"/>
    </location>
</feature>
<name>L9X2M0_9EURY</name>
<evidence type="ECO:0000259" key="6">
    <source>
        <dbReference type="SMART" id="SM00752"/>
    </source>
</evidence>
<proteinExistence type="predicted"/>
<dbReference type="InterPro" id="IPR052964">
    <property type="entry name" value="Sporulation_signal_mat"/>
</dbReference>